<sequence length="333" mass="35735">MTRLSEDNTEDLIRESLEHLATRAPDGAEIRDALVQRSRSRPTMALALVAAAVAIIALGVPLGLRAFTAVPPAAQRNADWAVLPYKPGWLPDGFRETTRSAKPYPAPQMREWSSGDSGQIQLTSTPLSDERSGPWTIAPAPNQIIVRGRVGMAVEAYGQGMLLTWSPDDVYLLTMRLLNVKDPRAVGERIAEAMVTDNRARVSGELRFGRLPDGLELSGVKTFMKISGGATELEAAQAGQPLSAAVVTASLTGDRPEPDGAEPVAIKVKGRDGLFLPEREGALGHQNGTVAVQLDGGRWLAVSGKRDQATLLDIADNVQIIPGDYSWFGKTPE</sequence>
<dbReference type="Proteomes" id="UP000215563">
    <property type="component" value="Unassembled WGS sequence"/>
</dbReference>
<keyword evidence="4" id="KW-1185">Reference proteome</keyword>
<organism evidence="3 4">
    <name type="scientific">Amycolatopsis alba DSM 44262</name>
    <dbReference type="NCBI Taxonomy" id="1125972"/>
    <lineage>
        <taxon>Bacteria</taxon>
        <taxon>Bacillati</taxon>
        <taxon>Actinomycetota</taxon>
        <taxon>Actinomycetes</taxon>
        <taxon>Pseudonocardiales</taxon>
        <taxon>Pseudonocardiaceae</taxon>
        <taxon>Amycolatopsis</taxon>
    </lineage>
</organism>
<name>A0A229RN51_AMYAL</name>
<accession>A0A229RN51</accession>
<evidence type="ECO:0000256" key="1">
    <source>
        <dbReference type="SAM" id="MobiDB-lite"/>
    </source>
</evidence>
<gene>
    <name evidence="3" type="ORF">CFP75_22335</name>
</gene>
<dbReference type="EMBL" id="NMQU01000066">
    <property type="protein sequence ID" value="OXM48092.1"/>
    <property type="molecule type" value="Genomic_DNA"/>
</dbReference>
<dbReference type="OrthoDB" id="3296958at2"/>
<feature type="region of interest" description="Disordered" evidence="1">
    <location>
        <begin position="96"/>
        <end position="133"/>
    </location>
</feature>
<feature type="compositionally biased region" description="Polar residues" evidence="1">
    <location>
        <begin position="114"/>
        <end position="127"/>
    </location>
</feature>
<protein>
    <submittedName>
        <fullName evidence="3">Uncharacterized protein</fullName>
    </submittedName>
</protein>
<reference evidence="3 4" key="1">
    <citation type="submission" date="2017-07" db="EMBL/GenBank/DDBJ databases">
        <title>Amycolatopsis alba DSM 44262 Genome sequencing and assembly.</title>
        <authorList>
            <person name="Kaur N."/>
            <person name="Mayilraj S."/>
        </authorList>
    </citation>
    <scope>NUCLEOTIDE SEQUENCE [LARGE SCALE GENOMIC DNA]</scope>
    <source>
        <strain evidence="3 4">DSM 44262</strain>
    </source>
</reference>
<evidence type="ECO:0000313" key="4">
    <source>
        <dbReference type="Proteomes" id="UP000215563"/>
    </source>
</evidence>
<comment type="caution">
    <text evidence="3">The sequence shown here is derived from an EMBL/GenBank/DDBJ whole genome shotgun (WGS) entry which is preliminary data.</text>
</comment>
<keyword evidence="2" id="KW-0812">Transmembrane</keyword>
<evidence type="ECO:0000313" key="3">
    <source>
        <dbReference type="EMBL" id="OXM48092.1"/>
    </source>
</evidence>
<feature type="transmembrane region" description="Helical" evidence="2">
    <location>
        <begin position="44"/>
        <end position="64"/>
    </location>
</feature>
<dbReference type="RefSeq" id="WP_020630323.1">
    <property type="nucleotide sequence ID" value="NZ_KB913032.1"/>
</dbReference>
<evidence type="ECO:0000256" key="2">
    <source>
        <dbReference type="SAM" id="Phobius"/>
    </source>
</evidence>
<dbReference type="AlphaFoldDB" id="A0A229RN51"/>
<proteinExistence type="predicted"/>
<keyword evidence="2" id="KW-0472">Membrane</keyword>
<keyword evidence="2" id="KW-1133">Transmembrane helix</keyword>